<dbReference type="OrthoDB" id="4760103at2759"/>
<dbReference type="Proteomes" id="UP000319160">
    <property type="component" value="Unassembled WGS sequence"/>
</dbReference>
<proteinExistence type="predicted"/>
<sequence length="202" mass="20033">MQFTKLALAAFSLGSAVAAPVVGDLPALTDALAAVGNVKTIVQAQVATVTTLTQATPAGDAVTKIEASLQTIGQNLNGLVTPLLALAQGPTTGLSATQLASVSQLVSDCQTVVEGVQTVGKTVVSGLGQDALNQVQPELQWVLSTAGPIVKPLISFTTTAVPGTSAVYQQVNSAVGQIQGVANTLIIAPVNGVVGGVLGGVL</sequence>
<reference evidence="3" key="1">
    <citation type="submission" date="2019-06" db="EMBL/GenBank/DDBJ databases">
        <title>Draft genome sequence of the griseofulvin-producing fungus Xylaria cubensis strain G536.</title>
        <authorList>
            <person name="Mead M.E."/>
            <person name="Raja H.A."/>
            <person name="Steenwyk J.L."/>
            <person name="Knowles S.L."/>
            <person name="Oberlies N.H."/>
            <person name="Rokas A."/>
        </authorList>
    </citation>
    <scope>NUCLEOTIDE SEQUENCE [LARGE SCALE GENOMIC DNA]</scope>
    <source>
        <strain evidence="3">G536</strain>
    </source>
</reference>
<protein>
    <recommendedName>
        <fullName evidence="4">Cell wall protein</fullName>
    </recommendedName>
</protein>
<dbReference type="EMBL" id="VFLP01000008">
    <property type="protein sequence ID" value="TRX96803.1"/>
    <property type="molecule type" value="Genomic_DNA"/>
</dbReference>
<comment type="caution">
    <text evidence="2">The sequence shown here is derived from an EMBL/GenBank/DDBJ whole genome shotgun (WGS) entry which is preliminary data.</text>
</comment>
<evidence type="ECO:0000313" key="3">
    <source>
        <dbReference type="Proteomes" id="UP000319160"/>
    </source>
</evidence>
<dbReference type="STRING" id="2512241.A0A553I9B9"/>
<accession>A0A553I9B9</accession>
<evidence type="ECO:0000256" key="1">
    <source>
        <dbReference type="SAM" id="SignalP"/>
    </source>
</evidence>
<feature type="chain" id="PRO_5021807996" description="Cell wall protein" evidence="1">
    <location>
        <begin position="19"/>
        <end position="202"/>
    </location>
</feature>
<dbReference type="AlphaFoldDB" id="A0A553I9B9"/>
<evidence type="ECO:0008006" key="4">
    <source>
        <dbReference type="Google" id="ProtNLM"/>
    </source>
</evidence>
<evidence type="ECO:0000313" key="2">
    <source>
        <dbReference type="EMBL" id="TRX96803.1"/>
    </source>
</evidence>
<keyword evidence="3" id="KW-1185">Reference proteome</keyword>
<name>A0A553I9B9_9PEZI</name>
<gene>
    <name evidence="2" type="ORF">FHL15_002109</name>
</gene>
<keyword evidence="1" id="KW-0732">Signal</keyword>
<feature type="signal peptide" evidence="1">
    <location>
        <begin position="1"/>
        <end position="18"/>
    </location>
</feature>
<organism evidence="2 3">
    <name type="scientific">Xylaria flabelliformis</name>
    <dbReference type="NCBI Taxonomy" id="2512241"/>
    <lineage>
        <taxon>Eukaryota</taxon>
        <taxon>Fungi</taxon>
        <taxon>Dikarya</taxon>
        <taxon>Ascomycota</taxon>
        <taxon>Pezizomycotina</taxon>
        <taxon>Sordariomycetes</taxon>
        <taxon>Xylariomycetidae</taxon>
        <taxon>Xylariales</taxon>
        <taxon>Xylariaceae</taxon>
        <taxon>Xylaria</taxon>
    </lineage>
</organism>